<evidence type="ECO:0000313" key="3">
    <source>
        <dbReference type="EMBL" id="QHT59997.1"/>
    </source>
</evidence>
<reference evidence="3 4" key="1">
    <citation type="submission" date="2020-01" db="EMBL/GenBank/DDBJ databases">
        <title>Paenibacillus sp. nov., isolated from tomato rhizosphere.</title>
        <authorList>
            <person name="Weon H.-Y."/>
            <person name="Lee S.A."/>
        </authorList>
    </citation>
    <scope>NUCLEOTIDE SEQUENCE [LARGE SCALE GENOMIC DNA]</scope>
    <source>
        <strain evidence="3 4">12200R-189</strain>
    </source>
</reference>
<keyword evidence="1" id="KW-0812">Transmembrane</keyword>
<protein>
    <submittedName>
        <fullName evidence="3">DUF1980 domain-containing protein</fullName>
    </submittedName>
</protein>
<name>A0A6C0FT26_9BACL</name>
<sequence>MSTRQRRMIIHHLVRCCILGAFGLYIVSLTRSGTLLLFVEPNLAVAVKLSAIGLFATAIYQLQAAVQQWQGVDPAACDCNHEPPRSLLANLLVYALFLLPLVFGLLHG</sequence>
<evidence type="ECO:0000313" key="4">
    <source>
        <dbReference type="Proteomes" id="UP000476064"/>
    </source>
</evidence>
<dbReference type="InterPro" id="IPR048493">
    <property type="entry name" value="DUF1980_N"/>
</dbReference>
<dbReference type="EMBL" id="CP048209">
    <property type="protein sequence ID" value="QHT59997.1"/>
    <property type="molecule type" value="Genomic_DNA"/>
</dbReference>
<gene>
    <name evidence="3" type="ORF">GXP70_08575</name>
</gene>
<accession>A0A6C0FT26</accession>
<organism evidence="3 4">
    <name type="scientific">Paenibacillus lycopersici</name>
    <dbReference type="NCBI Taxonomy" id="2704462"/>
    <lineage>
        <taxon>Bacteria</taxon>
        <taxon>Bacillati</taxon>
        <taxon>Bacillota</taxon>
        <taxon>Bacilli</taxon>
        <taxon>Bacillales</taxon>
        <taxon>Paenibacillaceae</taxon>
        <taxon>Paenibacillus</taxon>
    </lineage>
</organism>
<evidence type="ECO:0000259" key="2">
    <source>
        <dbReference type="Pfam" id="PF09323"/>
    </source>
</evidence>
<dbReference type="RefSeq" id="WP_162356063.1">
    <property type="nucleotide sequence ID" value="NZ_CP048209.1"/>
</dbReference>
<feature type="transmembrane region" description="Helical" evidence="1">
    <location>
        <begin position="12"/>
        <end position="31"/>
    </location>
</feature>
<dbReference type="AlphaFoldDB" id="A0A6C0FT26"/>
<dbReference type="KEGG" id="plyc:GXP70_08575"/>
<feature type="transmembrane region" description="Helical" evidence="1">
    <location>
        <begin position="43"/>
        <end position="66"/>
    </location>
</feature>
<dbReference type="Pfam" id="PF09323">
    <property type="entry name" value="DUF1980"/>
    <property type="match status" value="1"/>
</dbReference>
<proteinExistence type="predicted"/>
<keyword evidence="1" id="KW-1133">Transmembrane helix</keyword>
<dbReference type="Proteomes" id="UP000476064">
    <property type="component" value="Chromosome"/>
</dbReference>
<feature type="transmembrane region" description="Helical" evidence="1">
    <location>
        <begin position="87"/>
        <end position="106"/>
    </location>
</feature>
<evidence type="ECO:0000256" key="1">
    <source>
        <dbReference type="SAM" id="Phobius"/>
    </source>
</evidence>
<feature type="domain" description="DUF1980" evidence="2">
    <location>
        <begin position="14"/>
        <end position="106"/>
    </location>
</feature>
<keyword evidence="4" id="KW-1185">Reference proteome</keyword>
<keyword evidence="1" id="KW-0472">Membrane</keyword>